<sequence>MRLTTLDVGPSRMSQEPTVMDHATLFWYQYQPNHSEQTPKSTVPDHRSQLSHRCSPTPNAIATTDIAISDDLRLRPSRSDRDAHVAPPTYHNTHVEIWLEDVRIAEIPIRTLVRFSINAAHTFPKPQHGKIEGKDLEAHRSFAGDQSAMAAVHNISQKRYDITLPGDPWLPSAKAVLIVLDWMRINSTLRHHETPTQLVLSRLLARIDLVDIVDVFAVALSFHLRPRTSWLRPLRMEIYRRLTVAPPHCLDFKLIRECLPVDQDDCECIVGGILKRLITSYLDYRDEHVYAPQDVQQIEQYVLQDGLLRSRVGDCRCTRERRKRVEPPHVKRPNSNHDLEMSWAGRLDLGLQKLCIAHTEQARLQQADESCEFGEGKEKVSAFVIEGGNNRRRRRRRPRRKQIAVGKSKEAENTGSEQLAHM</sequence>
<feature type="region of interest" description="Disordered" evidence="1">
    <location>
        <begin position="384"/>
        <end position="422"/>
    </location>
</feature>
<dbReference type="Proteomes" id="UP000799441">
    <property type="component" value="Unassembled WGS sequence"/>
</dbReference>
<evidence type="ECO:0000313" key="3">
    <source>
        <dbReference type="Proteomes" id="UP000799441"/>
    </source>
</evidence>
<keyword evidence="3" id="KW-1185">Reference proteome</keyword>
<dbReference type="AlphaFoldDB" id="A0A9P4ULH3"/>
<gene>
    <name evidence="2" type="ORF">K431DRAFT_349624</name>
</gene>
<dbReference type="EMBL" id="MU003846">
    <property type="protein sequence ID" value="KAF2717316.1"/>
    <property type="molecule type" value="Genomic_DNA"/>
</dbReference>
<dbReference type="OrthoDB" id="3905772at2759"/>
<evidence type="ECO:0000313" key="2">
    <source>
        <dbReference type="EMBL" id="KAF2717316.1"/>
    </source>
</evidence>
<comment type="caution">
    <text evidence="2">The sequence shown here is derived from an EMBL/GenBank/DDBJ whole genome shotgun (WGS) entry which is preliminary data.</text>
</comment>
<organism evidence="2 3">
    <name type="scientific">Polychaeton citri CBS 116435</name>
    <dbReference type="NCBI Taxonomy" id="1314669"/>
    <lineage>
        <taxon>Eukaryota</taxon>
        <taxon>Fungi</taxon>
        <taxon>Dikarya</taxon>
        <taxon>Ascomycota</taxon>
        <taxon>Pezizomycotina</taxon>
        <taxon>Dothideomycetes</taxon>
        <taxon>Dothideomycetidae</taxon>
        <taxon>Capnodiales</taxon>
        <taxon>Capnodiaceae</taxon>
        <taxon>Polychaeton</taxon>
    </lineage>
</organism>
<reference evidence="2" key="1">
    <citation type="journal article" date="2020" name="Stud. Mycol.">
        <title>101 Dothideomycetes genomes: a test case for predicting lifestyles and emergence of pathogens.</title>
        <authorList>
            <person name="Haridas S."/>
            <person name="Albert R."/>
            <person name="Binder M."/>
            <person name="Bloem J."/>
            <person name="Labutti K."/>
            <person name="Salamov A."/>
            <person name="Andreopoulos B."/>
            <person name="Baker S."/>
            <person name="Barry K."/>
            <person name="Bills G."/>
            <person name="Bluhm B."/>
            <person name="Cannon C."/>
            <person name="Castanera R."/>
            <person name="Culley D."/>
            <person name="Daum C."/>
            <person name="Ezra D."/>
            <person name="Gonzalez J."/>
            <person name="Henrissat B."/>
            <person name="Kuo A."/>
            <person name="Liang C."/>
            <person name="Lipzen A."/>
            <person name="Lutzoni F."/>
            <person name="Magnuson J."/>
            <person name="Mondo S."/>
            <person name="Nolan M."/>
            <person name="Ohm R."/>
            <person name="Pangilinan J."/>
            <person name="Park H.-J."/>
            <person name="Ramirez L."/>
            <person name="Alfaro M."/>
            <person name="Sun H."/>
            <person name="Tritt A."/>
            <person name="Yoshinaga Y."/>
            <person name="Zwiers L.-H."/>
            <person name="Turgeon B."/>
            <person name="Goodwin S."/>
            <person name="Spatafora J."/>
            <person name="Crous P."/>
            <person name="Grigoriev I."/>
        </authorList>
    </citation>
    <scope>NUCLEOTIDE SEQUENCE</scope>
    <source>
        <strain evidence="2">CBS 116435</strain>
    </source>
</reference>
<evidence type="ECO:0000256" key="1">
    <source>
        <dbReference type="SAM" id="MobiDB-lite"/>
    </source>
</evidence>
<feature type="compositionally biased region" description="Polar residues" evidence="1">
    <location>
        <begin position="413"/>
        <end position="422"/>
    </location>
</feature>
<name>A0A9P4ULH3_9PEZI</name>
<protein>
    <submittedName>
        <fullName evidence="2">Uncharacterized protein</fullName>
    </submittedName>
</protein>
<feature type="compositionally biased region" description="Basic residues" evidence="1">
    <location>
        <begin position="390"/>
        <end position="402"/>
    </location>
</feature>
<feature type="region of interest" description="Disordered" evidence="1">
    <location>
        <begin position="34"/>
        <end position="59"/>
    </location>
</feature>
<accession>A0A9P4ULH3</accession>
<proteinExistence type="predicted"/>